<comment type="caution">
    <text evidence="4">The sequence shown here is derived from an EMBL/GenBank/DDBJ whole genome shotgun (WGS) entry which is preliminary data.</text>
</comment>
<name>A0A9D4RF23_DREPO</name>
<dbReference type="GO" id="GO:0008107">
    <property type="term" value="F:galactoside 2-alpha-L-fucosyltransferase activity"/>
    <property type="evidence" value="ECO:0007669"/>
    <property type="project" value="InterPro"/>
</dbReference>
<protein>
    <recommendedName>
        <fullName evidence="3">L-Fucosyltransferase</fullName>
        <ecNumber evidence="3">2.4.1.-</ecNumber>
    </recommendedName>
</protein>
<dbReference type="GO" id="GO:0005975">
    <property type="term" value="P:carbohydrate metabolic process"/>
    <property type="evidence" value="ECO:0007669"/>
    <property type="project" value="InterPro"/>
</dbReference>
<dbReference type="AlphaFoldDB" id="A0A9D4RF23"/>
<keyword evidence="2 3" id="KW-0808">Transferase</keyword>
<evidence type="ECO:0000313" key="5">
    <source>
        <dbReference type="Proteomes" id="UP000828390"/>
    </source>
</evidence>
<dbReference type="InterPro" id="IPR002516">
    <property type="entry name" value="Glyco_trans_11"/>
</dbReference>
<dbReference type="CDD" id="cd11301">
    <property type="entry name" value="Fut1_Fut2_like"/>
    <property type="match status" value="1"/>
</dbReference>
<reference evidence="4" key="2">
    <citation type="submission" date="2020-11" db="EMBL/GenBank/DDBJ databases">
        <authorList>
            <person name="McCartney M.A."/>
            <person name="Auch B."/>
            <person name="Kono T."/>
            <person name="Mallez S."/>
            <person name="Becker A."/>
            <person name="Gohl D.M."/>
            <person name="Silverstein K.A.T."/>
            <person name="Koren S."/>
            <person name="Bechman K.B."/>
            <person name="Herman A."/>
            <person name="Abrahante J.E."/>
            <person name="Garbe J."/>
        </authorList>
    </citation>
    <scope>NUCLEOTIDE SEQUENCE</scope>
    <source>
        <strain evidence="4">Duluth1</strain>
        <tissue evidence="4">Whole animal</tissue>
    </source>
</reference>
<evidence type="ECO:0000256" key="2">
    <source>
        <dbReference type="ARBA" id="ARBA00022679"/>
    </source>
</evidence>
<keyword evidence="1 3" id="KW-0328">Glycosyltransferase</keyword>
<organism evidence="4 5">
    <name type="scientific">Dreissena polymorpha</name>
    <name type="common">Zebra mussel</name>
    <name type="synonym">Mytilus polymorpha</name>
    <dbReference type="NCBI Taxonomy" id="45954"/>
    <lineage>
        <taxon>Eukaryota</taxon>
        <taxon>Metazoa</taxon>
        <taxon>Spiralia</taxon>
        <taxon>Lophotrochozoa</taxon>
        <taxon>Mollusca</taxon>
        <taxon>Bivalvia</taxon>
        <taxon>Autobranchia</taxon>
        <taxon>Heteroconchia</taxon>
        <taxon>Euheterodonta</taxon>
        <taxon>Imparidentia</taxon>
        <taxon>Neoheterodontei</taxon>
        <taxon>Myida</taxon>
        <taxon>Dreissenoidea</taxon>
        <taxon>Dreissenidae</taxon>
        <taxon>Dreissena</taxon>
    </lineage>
</organism>
<dbReference type="Proteomes" id="UP000828390">
    <property type="component" value="Unassembled WGS sequence"/>
</dbReference>
<dbReference type="EMBL" id="JAIWYP010000002">
    <property type="protein sequence ID" value="KAH3865123.1"/>
    <property type="molecule type" value="Genomic_DNA"/>
</dbReference>
<accession>A0A9D4RF23</accession>
<comment type="pathway">
    <text evidence="3">Protein modification; protein glycosylation.</text>
</comment>
<keyword evidence="3" id="KW-0333">Golgi apparatus</keyword>
<evidence type="ECO:0000313" key="4">
    <source>
        <dbReference type="EMBL" id="KAH3865123.1"/>
    </source>
</evidence>
<dbReference type="Pfam" id="PF01531">
    <property type="entry name" value="Glyco_transf_11"/>
    <property type="match status" value="1"/>
</dbReference>
<dbReference type="GO" id="GO:0032580">
    <property type="term" value="C:Golgi cisterna membrane"/>
    <property type="evidence" value="ECO:0007669"/>
    <property type="project" value="UniProtKB-SubCell"/>
</dbReference>
<gene>
    <name evidence="4" type="ORF">DPMN_028162</name>
</gene>
<comment type="subcellular location">
    <subcellularLocation>
        <location evidence="3">Golgi apparatus</location>
        <location evidence="3">Golgi stack membrane</location>
        <topology evidence="3">Single-pass type II membrane protein</topology>
    </subcellularLocation>
</comment>
<dbReference type="PANTHER" id="PTHR11927">
    <property type="entry name" value="GALACTOSIDE 2-L-FUCOSYLTRANSFERASE"/>
    <property type="match status" value="1"/>
</dbReference>
<dbReference type="EC" id="2.4.1.-" evidence="3"/>
<keyword evidence="3" id="KW-0325">Glycoprotein</keyword>
<keyword evidence="3" id="KW-0812">Transmembrane</keyword>
<evidence type="ECO:0000256" key="3">
    <source>
        <dbReference type="RuleBase" id="RU363129"/>
    </source>
</evidence>
<comment type="similarity">
    <text evidence="3">Belongs to the glycosyltransferase 11 family.</text>
</comment>
<proteinExistence type="inferred from homology"/>
<sequence>MYLKDSGTFKAVDKLKSDTNSYKDKFTTVSTNASTNGCFQSFWELNFGVKTTLNAERKEVNYTGIPRNCNRYVMLDLLPGRTGNIMFQFAALIGLAKRYDLIPLVKDHLTIGQWFELPIFPRVEMIDSMELKSPVCCVYDDVFEHINGFNNWTISGYFQSWKYFSHVKQIIEQMFTLKEVFTKNAIAFLNETRSPGQWTVCIHVRRGDMLMPSASMRGYRVAGIDFINRAMEYYRTGLLNVLFVMVSDGILWCRENIRGENITFSPFYSNLDDFALMTSCDHVVVTSGTFGWWGAWLSRGTTVYFKDYPGSGSWLASQTNREDYYPRHWVAI</sequence>
<reference evidence="4" key="1">
    <citation type="journal article" date="2019" name="bioRxiv">
        <title>The Genome of the Zebra Mussel, Dreissena polymorpha: A Resource for Invasive Species Research.</title>
        <authorList>
            <person name="McCartney M.A."/>
            <person name="Auch B."/>
            <person name="Kono T."/>
            <person name="Mallez S."/>
            <person name="Zhang Y."/>
            <person name="Obille A."/>
            <person name="Becker A."/>
            <person name="Abrahante J.E."/>
            <person name="Garbe J."/>
            <person name="Badalamenti J.P."/>
            <person name="Herman A."/>
            <person name="Mangelson H."/>
            <person name="Liachko I."/>
            <person name="Sullivan S."/>
            <person name="Sone E.D."/>
            <person name="Koren S."/>
            <person name="Silverstein K.A.T."/>
            <person name="Beckman K.B."/>
            <person name="Gohl D.M."/>
        </authorList>
    </citation>
    <scope>NUCLEOTIDE SEQUENCE</scope>
    <source>
        <strain evidence="4">Duluth1</strain>
        <tissue evidence="4">Whole animal</tissue>
    </source>
</reference>
<evidence type="ECO:0000256" key="1">
    <source>
        <dbReference type="ARBA" id="ARBA00022676"/>
    </source>
</evidence>
<keyword evidence="5" id="KW-1185">Reference proteome</keyword>
<keyword evidence="3" id="KW-0735">Signal-anchor</keyword>
<dbReference type="PANTHER" id="PTHR11927:SF9">
    <property type="entry name" value="L-FUCOSYLTRANSFERASE"/>
    <property type="match status" value="1"/>
</dbReference>